<evidence type="ECO:0000256" key="1">
    <source>
        <dbReference type="ARBA" id="ARBA00022729"/>
    </source>
</evidence>
<dbReference type="Gene3D" id="2.20.230.10">
    <property type="entry name" value="Resuscitation-promoting factor rpfb"/>
    <property type="match status" value="1"/>
</dbReference>
<dbReference type="Pfam" id="PF07501">
    <property type="entry name" value="G5"/>
    <property type="match status" value="1"/>
</dbReference>
<keyword evidence="1" id="KW-0732">Signal</keyword>
<comment type="caution">
    <text evidence="4">The sequence shown here is derived from an EMBL/GenBank/DDBJ whole genome shotgun (WGS) entry which is preliminary data.</text>
</comment>
<reference evidence="4 5" key="1">
    <citation type="submission" date="2020-08" db="EMBL/GenBank/DDBJ databases">
        <title>A Genomic Blueprint of the Chicken Gut Microbiome.</title>
        <authorList>
            <person name="Gilroy R."/>
            <person name="Ravi A."/>
            <person name="Getino M."/>
            <person name="Pursley I."/>
            <person name="Horton D.L."/>
            <person name="Alikhan N.-F."/>
            <person name="Baker D."/>
            <person name="Gharbi K."/>
            <person name="Hall N."/>
            <person name="Watson M."/>
            <person name="Adriaenssens E.M."/>
            <person name="Foster-Nyarko E."/>
            <person name="Jarju S."/>
            <person name="Secka A."/>
            <person name="Antonio M."/>
            <person name="Oren A."/>
            <person name="Chaudhuri R."/>
            <person name="La Ragione R.M."/>
            <person name="Hildebrand F."/>
            <person name="Pallen M.J."/>
        </authorList>
    </citation>
    <scope>NUCLEOTIDE SEQUENCE [LARGE SCALE GENOMIC DNA]</scope>
    <source>
        <strain evidence="4 5">Sa1YVA6</strain>
    </source>
</reference>
<feature type="domain" description="LysM" evidence="3">
    <location>
        <begin position="229"/>
        <end position="274"/>
    </location>
</feature>
<dbReference type="Pfam" id="PF01551">
    <property type="entry name" value="Peptidase_M23"/>
    <property type="match status" value="1"/>
</dbReference>
<dbReference type="InterPro" id="IPR036779">
    <property type="entry name" value="LysM_dom_sf"/>
</dbReference>
<proteinExistence type="predicted"/>
<dbReference type="EMBL" id="JACSPW010000009">
    <property type="protein sequence ID" value="MBD8033634.1"/>
    <property type="molecule type" value="Genomic_DNA"/>
</dbReference>
<dbReference type="PROSITE" id="PS51109">
    <property type="entry name" value="G5"/>
    <property type="match status" value="1"/>
</dbReference>
<dbReference type="RefSeq" id="WP_191704160.1">
    <property type="nucleotide sequence ID" value="NZ_JACSPW010000009.1"/>
</dbReference>
<dbReference type="SUPFAM" id="SSF54106">
    <property type="entry name" value="LysM domain"/>
    <property type="match status" value="1"/>
</dbReference>
<dbReference type="PANTHER" id="PTHR21666">
    <property type="entry name" value="PEPTIDASE-RELATED"/>
    <property type="match status" value="1"/>
</dbReference>
<dbReference type="SMART" id="SM01208">
    <property type="entry name" value="G5"/>
    <property type="match status" value="1"/>
</dbReference>
<dbReference type="InterPro" id="IPR011098">
    <property type="entry name" value="G5_dom"/>
</dbReference>
<dbReference type="Pfam" id="PF01476">
    <property type="entry name" value="LysM"/>
    <property type="match status" value="1"/>
</dbReference>
<dbReference type="InterPro" id="IPR016047">
    <property type="entry name" value="M23ase_b-sheet_dom"/>
</dbReference>
<dbReference type="CDD" id="cd00118">
    <property type="entry name" value="LysM"/>
    <property type="match status" value="1"/>
</dbReference>
<dbReference type="PROSITE" id="PS51782">
    <property type="entry name" value="LYSM"/>
    <property type="match status" value="1"/>
</dbReference>
<organism evidence="4 5">
    <name type="scientific">Solibacillus merdavium</name>
    <dbReference type="NCBI Taxonomy" id="2762218"/>
    <lineage>
        <taxon>Bacteria</taxon>
        <taxon>Bacillati</taxon>
        <taxon>Bacillota</taxon>
        <taxon>Bacilli</taxon>
        <taxon>Bacillales</taxon>
        <taxon>Caryophanaceae</taxon>
        <taxon>Solibacillus</taxon>
    </lineage>
</organism>
<dbReference type="Gene3D" id="3.10.350.10">
    <property type="entry name" value="LysM domain"/>
    <property type="match status" value="1"/>
</dbReference>
<evidence type="ECO:0000259" key="3">
    <source>
        <dbReference type="PROSITE" id="PS51782"/>
    </source>
</evidence>
<sequence>MSSKGNKLGLGNLKQSLMNRHNGKLKITAIFALLVSTVTFNLGFANETDKEQFAKIYHVYVADTYVGSVADEATVEEVVLNKELEASKKYDNLKVDASSELKIIPEQVFTVDANEEETIKNLQEALTVQAQVYSLQVEDTVVASLKDKADFEAVIDGLKLRYITQYQLNKLKNNSTSDSLPELKKDETRLIDVALSAPITGQEDLAKPDEIVSVSEAIQLLQTGSVQQETYTVKPGDMLGSIASAHDLTIAQLLSLNPSLTENTLLQIGQELNVTIEKPFVNVKAVYEKKKIEEIDFAKVVEEDPTMLKGEKIVKQEGKKGKKEVSYLITEENGVRTERRQSVGNVLIEPENRIVIVGTKVIPSIGTGTFAWPAVGGYVSSNMGHRWGRYHYGIDIARPSNYTIKASDNGVIKTAGSHSTYGNYVVIDHNNGFESLYAHLSSIEVSVGQVVEQGSALGQMGSTGRSTGTHLHFEIHKNGSEVNPLSYLN</sequence>
<keyword evidence="5" id="KW-1185">Reference proteome</keyword>
<name>A0ABR8XNW5_9BACL</name>
<evidence type="ECO:0000313" key="5">
    <source>
        <dbReference type="Proteomes" id="UP000600565"/>
    </source>
</evidence>
<dbReference type="SUPFAM" id="SSF51261">
    <property type="entry name" value="Duplicated hybrid motif"/>
    <property type="match status" value="1"/>
</dbReference>
<dbReference type="InterPro" id="IPR011055">
    <property type="entry name" value="Dup_hybrid_motif"/>
</dbReference>
<dbReference type="Gene3D" id="2.70.70.10">
    <property type="entry name" value="Glucose Permease (Domain IIA)"/>
    <property type="match status" value="1"/>
</dbReference>
<evidence type="ECO:0000259" key="2">
    <source>
        <dbReference type="PROSITE" id="PS51109"/>
    </source>
</evidence>
<gene>
    <name evidence="4" type="ORF">H9632_11170</name>
</gene>
<protein>
    <submittedName>
        <fullName evidence="4">M23 family metallopeptidase</fullName>
    </submittedName>
</protein>
<dbReference type="InterPro" id="IPR050570">
    <property type="entry name" value="Cell_wall_metabolism_enzyme"/>
</dbReference>
<dbReference type="PANTHER" id="PTHR21666:SF270">
    <property type="entry name" value="MUREIN HYDROLASE ACTIVATOR ENVC"/>
    <property type="match status" value="1"/>
</dbReference>
<dbReference type="InterPro" id="IPR018392">
    <property type="entry name" value="LysM"/>
</dbReference>
<accession>A0ABR8XNW5</accession>
<dbReference type="Proteomes" id="UP000600565">
    <property type="component" value="Unassembled WGS sequence"/>
</dbReference>
<evidence type="ECO:0000313" key="4">
    <source>
        <dbReference type="EMBL" id="MBD8033634.1"/>
    </source>
</evidence>
<dbReference type="CDD" id="cd12797">
    <property type="entry name" value="M23_peptidase"/>
    <property type="match status" value="1"/>
</dbReference>
<dbReference type="SMART" id="SM00257">
    <property type="entry name" value="LysM"/>
    <property type="match status" value="1"/>
</dbReference>
<feature type="domain" description="G5" evidence="2">
    <location>
        <begin position="281"/>
        <end position="361"/>
    </location>
</feature>